<dbReference type="Gene3D" id="3.40.50.2300">
    <property type="match status" value="2"/>
</dbReference>
<dbReference type="EMBL" id="JAUOEL010000004">
    <property type="protein sequence ID" value="MDO5975257.1"/>
    <property type="molecule type" value="Genomic_DNA"/>
</dbReference>
<protein>
    <submittedName>
        <fullName evidence="5">GntR family transcriptional regulator</fullName>
    </submittedName>
</protein>
<dbReference type="Proteomes" id="UP001176806">
    <property type="component" value="Unassembled WGS sequence"/>
</dbReference>
<dbReference type="PROSITE" id="PS50949">
    <property type="entry name" value="HTH_GNTR"/>
    <property type="match status" value="1"/>
</dbReference>
<comment type="caution">
    <text evidence="5">The sequence shown here is derived from an EMBL/GenBank/DDBJ whole genome shotgun (WGS) entry which is preliminary data.</text>
</comment>
<accession>A0ABT8WQ05</accession>
<dbReference type="PANTHER" id="PTHR38445:SF10">
    <property type="entry name" value="GNTR-FAMILY TRANSCRIPTIONAL REGULATOR"/>
    <property type="match status" value="1"/>
</dbReference>
<dbReference type="SUPFAM" id="SSF46785">
    <property type="entry name" value="Winged helix' DNA-binding domain"/>
    <property type="match status" value="1"/>
</dbReference>
<gene>
    <name evidence="5" type="ORF">Q4Q40_13750</name>
</gene>
<dbReference type="Pfam" id="PF13377">
    <property type="entry name" value="Peripla_BP_3"/>
    <property type="match status" value="1"/>
</dbReference>
<sequence>MIKIKKAIGIPKYKQIINSIEDAILSGTLKKGDQIPSINSIKDTHKLSRDTVLMAFNELKNRGIIQSIVGKGYYITSEDVNVTQKIFLLFDELNSFKEDLYNSFLENLKGNIQVDIFFHHFNETIFSKLINDNVGNYNYYVIMPANLTNTNKHIQKLPKDKVYILDQIHEDLLEYAAIYQDFEKAIFNNLNKALHLIKNYKKMILIFSEDKQPQGMLKGFNRFCKKNKIPFEVINSLTDRDLEKGELYIMPDDKSLLQIIKEMKSKNLSLAKDIGVISYNDTLLKEIVEGGITTISTDFNMMGQRLADMILNKEQIKIENYNHLIIRNSL</sequence>
<dbReference type="RefSeq" id="WP_303302438.1">
    <property type="nucleotide sequence ID" value="NZ_BAABDA010000035.1"/>
</dbReference>
<dbReference type="InterPro" id="IPR000524">
    <property type="entry name" value="Tscrpt_reg_HTH_GntR"/>
</dbReference>
<dbReference type="InterPro" id="IPR036388">
    <property type="entry name" value="WH-like_DNA-bd_sf"/>
</dbReference>
<keyword evidence="1" id="KW-0805">Transcription regulation</keyword>
<proteinExistence type="predicted"/>
<evidence type="ECO:0000313" key="6">
    <source>
        <dbReference type="Proteomes" id="UP001176806"/>
    </source>
</evidence>
<name>A0ABT8WQ05_9FLAO</name>
<dbReference type="SUPFAM" id="SSF53822">
    <property type="entry name" value="Periplasmic binding protein-like I"/>
    <property type="match status" value="1"/>
</dbReference>
<evidence type="ECO:0000256" key="1">
    <source>
        <dbReference type="ARBA" id="ARBA00023015"/>
    </source>
</evidence>
<dbReference type="Pfam" id="PF00392">
    <property type="entry name" value="GntR"/>
    <property type="match status" value="1"/>
</dbReference>
<evidence type="ECO:0000313" key="5">
    <source>
        <dbReference type="EMBL" id="MDO5975257.1"/>
    </source>
</evidence>
<keyword evidence="6" id="KW-1185">Reference proteome</keyword>
<dbReference type="PANTHER" id="PTHR38445">
    <property type="entry name" value="HTH-TYPE TRANSCRIPTIONAL REPRESSOR YTRA"/>
    <property type="match status" value="1"/>
</dbReference>
<dbReference type="SMART" id="SM00345">
    <property type="entry name" value="HTH_GNTR"/>
    <property type="match status" value="1"/>
</dbReference>
<dbReference type="InterPro" id="IPR028082">
    <property type="entry name" value="Peripla_BP_I"/>
</dbReference>
<organism evidence="5 6">
    <name type="scientific">Flavivirga jejuensis</name>
    <dbReference type="NCBI Taxonomy" id="870487"/>
    <lineage>
        <taxon>Bacteria</taxon>
        <taxon>Pseudomonadati</taxon>
        <taxon>Bacteroidota</taxon>
        <taxon>Flavobacteriia</taxon>
        <taxon>Flavobacteriales</taxon>
        <taxon>Flavobacteriaceae</taxon>
        <taxon>Flavivirga</taxon>
    </lineage>
</organism>
<dbReference type="InterPro" id="IPR046335">
    <property type="entry name" value="LacI/GalR-like_sensor"/>
</dbReference>
<dbReference type="CDD" id="cd07377">
    <property type="entry name" value="WHTH_GntR"/>
    <property type="match status" value="1"/>
</dbReference>
<dbReference type="InterPro" id="IPR036390">
    <property type="entry name" value="WH_DNA-bd_sf"/>
</dbReference>
<feature type="domain" description="HTH gntR-type" evidence="4">
    <location>
        <begin position="10"/>
        <end position="78"/>
    </location>
</feature>
<evidence type="ECO:0000256" key="3">
    <source>
        <dbReference type="ARBA" id="ARBA00023163"/>
    </source>
</evidence>
<dbReference type="Gene3D" id="1.10.10.10">
    <property type="entry name" value="Winged helix-like DNA-binding domain superfamily/Winged helix DNA-binding domain"/>
    <property type="match status" value="1"/>
</dbReference>
<evidence type="ECO:0000256" key="2">
    <source>
        <dbReference type="ARBA" id="ARBA00023125"/>
    </source>
</evidence>
<evidence type="ECO:0000259" key="4">
    <source>
        <dbReference type="PROSITE" id="PS50949"/>
    </source>
</evidence>
<keyword evidence="2" id="KW-0238">DNA-binding</keyword>
<keyword evidence="3" id="KW-0804">Transcription</keyword>
<reference evidence="5" key="1">
    <citation type="submission" date="2023-07" db="EMBL/GenBank/DDBJ databases">
        <title>Two novel species in the genus Flavivirga.</title>
        <authorList>
            <person name="Kwon K."/>
        </authorList>
    </citation>
    <scope>NUCLEOTIDE SEQUENCE</scope>
    <source>
        <strain evidence="5">KACC 14158</strain>
    </source>
</reference>